<dbReference type="Proteomes" id="UP000192276">
    <property type="component" value="Unassembled WGS sequence"/>
</dbReference>
<dbReference type="AlphaFoldDB" id="A0A1V9ENN0"/>
<dbReference type="RefSeq" id="WP_081170471.1">
    <property type="nucleotide sequence ID" value="NZ_LWBP01000241.1"/>
</dbReference>
<organism evidence="2 3">
    <name type="scientific">Niastella populi</name>
    <dbReference type="NCBI Taxonomy" id="550983"/>
    <lineage>
        <taxon>Bacteria</taxon>
        <taxon>Pseudomonadati</taxon>
        <taxon>Bacteroidota</taxon>
        <taxon>Chitinophagia</taxon>
        <taxon>Chitinophagales</taxon>
        <taxon>Chitinophagaceae</taxon>
        <taxon>Niastella</taxon>
    </lineage>
</organism>
<gene>
    <name evidence="2" type="ORF">A4R26_31855</name>
</gene>
<dbReference type="EMBL" id="LWBP01000241">
    <property type="protein sequence ID" value="OQP47726.1"/>
    <property type="molecule type" value="Genomic_DNA"/>
</dbReference>
<dbReference type="OrthoDB" id="1350790at2"/>
<proteinExistence type="predicted"/>
<reference evidence="3" key="1">
    <citation type="submission" date="2016-04" db="EMBL/GenBank/DDBJ databases">
        <authorList>
            <person name="Chen L."/>
            <person name="Zhuang W."/>
            <person name="Wang G."/>
        </authorList>
    </citation>
    <scope>NUCLEOTIDE SEQUENCE [LARGE SCALE GENOMIC DNA]</scope>
    <source>
        <strain evidence="3">208</strain>
    </source>
</reference>
<evidence type="ECO:0000256" key="1">
    <source>
        <dbReference type="SAM" id="Coils"/>
    </source>
</evidence>
<accession>A0A1V9ENN0</accession>
<sequence length="163" mass="18808">MKIPANENEITLYCFVGEAIWKIQIVEQALSCSITLKMNPAATKEQADKVLKQHQNYTLGKAINIASKEKLYSSALQDELYTFLDQRNWLVHNAMAESLHDKNWENEKDELFQKIKSISEKAESIQHKIEYDMINFCTSKGKDMSKILTLLKLQEQGVRIKKA</sequence>
<dbReference type="STRING" id="550983.A4R26_31855"/>
<comment type="caution">
    <text evidence="2">The sequence shown here is derived from an EMBL/GenBank/DDBJ whole genome shotgun (WGS) entry which is preliminary data.</text>
</comment>
<feature type="coiled-coil region" evidence="1">
    <location>
        <begin position="101"/>
        <end position="128"/>
    </location>
</feature>
<evidence type="ECO:0000313" key="2">
    <source>
        <dbReference type="EMBL" id="OQP47726.1"/>
    </source>
</evidence>
<evidence type="ECO:0000313" key="3">
    <source>
        <dbReference type="Proteomes" id="UP000192276"/>
    </source>
</evidence>
<keyword evidence="1" id="KW-0175">Coiled coil</keyword>
<name>A0A1V9ENN0_9BACT</name>
<protein>
    <submittedName>
        <fullName evidence="2">Uncharacterized protein</fullName>
    </submittedName>
</protein>
<keyword evidence="3" id="KW-1185">Reference proteome</keyword>